<dbReference type="AlphaFoldDB" id="A0A831NTG8"/>
<dbReference type="Proteomes" id="UP000885822">
    <property type="component" value="Unassembled WGS sequence"/>
</dbReference>
<dbReference type="Pfam" id="PF03413">
    <property type="entry name" value="PepSY"/>
    <property type="match status" value="1"/>
</dbReference>
<proteinExistence type="predicted"/>
<organism evidence="2">
    <name type="scientific">Thiolapillus brandeum</name>
    <dbReference type="NCBI Taxonomy" id="1076588"/>
    <lineage>
        <taxon>Bacteria</taxon>
        <taxon>Pseudomonadati</taxon>
        <taxon>Pseudomonadota</taxon>
        <taxon>Gammaproteobacteria</taxon>
        <taxon>Chromatiales</taxon>
        <taxon>Sedimenticolaceae</taxon>
        <taxon>Thiolapillus</taxon>
    </lineage>
</organism>
<evidence type="ECO:0000259" key="1">
    <source>
        <dbReference type="Pfam" id="PF03413"/>
    </source>
</evidence>
<feature type="domain" description="PepSY" evidence="1">
    <location>
        <begin position="68"/>
        <end position="112"/>
    </location>
</feature>
<protein>
    <recommendedName>
        <fullName evidence="1">PepSY domain-containing protein</fullName>
    </recommendedName>
</protein>
<reference evidence="2" key="1">
    <citation type="journal article" date="2020" name="mSystems">
        <title>Genome- and Community-Level Interaction Insights into Carbon Utilization and Element Cycling Functions of Hydrothermarchaeota in Hydrothermal Sediment.</title>
        <authorList>
            <person name="Zhou Z."/>
            <person name="Liu Y."/>
            <person name="Xu W."/>
            <person name="Pan J."/>
            <person name="Luo Z.H."/>
            <person name="Li M."/>
        </authorList>
    </citation>
    <scope>NUCLEOTIDE SEQUENCE [LARGE SCALE GENOMIC DNA]</scope>
    <source>
        <strain evidence="2">HyVt-26</strain>
    </source>
</reference>
<comment type="caution">
    <text evidence="2">The sequence shown here is derived from an EMBL/GenBank/DDBJ whole genome shotgun (WGS) entry which is preliminary data.</text>
</comment>
<sequence length="115" mass="13438">MMRNAVIGTVLLALLLGVAAFWMVEKDRRNYERDNRSWEMSGTRKKRGVSPGILSLQEILQRLDLPRGTRVLEVEREYHDGDMYYEIEMVTAEGRVLELYVDPYTAEIVKQEEDD</sequence>
<accession>A0A831NTG8</accession>
<gene>
    <name evidence="2" type="ORF">ENG92_03260</name>
</gene>
<evidence type="ECO:0000313" key="2">
    <source>
        <dbReference type="EMBL" id="HDK38017.1"/>
    </source>
</evidence>
<dbReference type="EMBL" id="DRCV01000146">
    <property type="protein sequence ID" value="HDK38017.1"/>
    <property type="molecule type" value="Genomic_DNA"/>
</dbReference>
<dbReference type="Gene3D" id="3.10.450.40">
    <property type="match status" value="1"/>
</dbReference>
<dbReference type="InterPro" id="IPR025711">
    <property type="entry name" value="PepSY"/>
</dbReference>
<name>A0A831NTG8_9GAMM</name>